<dbReference type="GO" id="GO:0008198">
    <property type="term" value="F:ferrous iron binding"/>
    <property type="evidence" value="ECO:0007669"/>
    <property type="project" value="InterPro"/>
</dbReference>
<evidence type="ECO:0000256" key="2">
    <source>
        <dbReference type="ARBA" id="ARBA00007581"/>
    </source>
</evidence>
<keyword evidence="3" id="KW-0479">Metal-binding</keyword>
<dbReference type="Gene3D" id="3.40.830.10">
    <property type="entry name" value="LigB-like"/>
    <property type="match status" value="1"/>
</dbReference>
<dbReference type="SUPFAM" id="SSF53213">
    <property type="entry name" value="LigB-like"/>
    <property type="match status" value="1"/>
</dbReference>
<dbReference type="AlphaFoldDB" id="A0A7R7EIJ3"/>
<dbReference type="PANTHER" id="PTHR30096:SF0">
    <property type="entry name" value="4,5-DOPA DIOXYGENASE EXTRADIOL-LIKE PROTEIN"/>
    <property type="match status" value="1"/>
</dbReference>
<organism evidence="7 8">
    <name type="scientific">Anaeromicropila herbilytica</name>
    <dbReference type="NCBI Taxonomy" id="2785025"/>
    <lineage>
        <taxon>Bacteria</taxon>
        <taxon>Bacillati</taxon>
        <taxon>Bacillota</taxon>
        <taxon>Clostridia</taxon>
        <taxon>Lachnospirales</taxon>
        <taxon>Lachnospiraceae</taxon>
        <taxon>Anaeromicropila</taxon>
    </lineage>
</organism>
<dbReference type="GO" id="GO:0016702">
    <property type="term" value="F:oxidoreductase activity, acting on single donors with incorporation of molecular oxygen, incorporation of two atoms of oxygen"/>
    <property type="evidence" value="ECO:0007669"/>
    <property type="project" value="UniProtKB-ARBA"/>
</dbReference>
<dbReference type="KEGG" id="ahb:bsdtb5_06740"/>
<evidence type="ECO:0000256" key="4">
    <source>
        <dbReference type="ARBA" id="ARBA00022833"/>
    </source>
</evidence>
<dbReference type="InterPro" id="IPR014436">
    <property type="entry name" value="Extradiol_dOase_DODA"/>
</dbReference>
<comment type="similarity">
    <text evidence="2">Belongs to the DODA-type extradiol aromatic ring-opening dioxygenase family.</text>
</comment>
<name>A0A7R7EIJ3_9FIRM</name>
<dbReference type="NCBIfam" id="NF007914">
    <property type="entry name" value="PRK10628.1"/>
    <property type="match status" value="1"/>
</dbReference>
<dbReference type="PANTHER" id="PTHR30096">
    <property type="entry name" value="4,5-DOPA DIOXYGENASE EXTRADIOL-LIKE PROTEIN"/>
    <property type="match status" value="1"/>
</dbReference>
<evidence type="ECO:0000256" key="3">
    <source>
        <dbReference type="ARBA" id="ARBA00022723"/>
    </source>
</evidence>
<dbReference type="EMBL" id="AP024169">
    <property type="protein sequence ID" value="BCN29379.1"/>
    <property type="molecule type" value="Genomic_DNA"/>
</dbReference>
<dbReference type="InterPro" id="IPR004183">
    <property type="entry name" value="Xdiol_dOase_suB"/>
</dbReference>
<keyword evidence="4" id="KW-0862">Zinc</keyword>
<evidence type="ECO:0000256" key="5">
    <source>
        <dbReference type="ARBA" id="ARBA00023002"/>
    </source>
</evidence>
<feature type="domain" description="Extradiol ring-cleavage dioxygenase class III enzyme subunit B" evidence="6">
    <location>
        <begin position="11"/>
        <end position="258"/>
    </location>
</feature>
<reference evidence="7 8" key="1">
    <citation type="submission" date="2020-11" db="EMBL/GenBank/DDBJ databases">
        <title>Draft genome sequencing of a Lachnospiraceae strain isolated from anoxic soil subjected to BSD treatment.</title>
        <authorList>
            <person name="Uek A."/>
            <person name="Tonouchi A."/>
        </authorList>
    </citation>
    <scope>NUCLEOTIDE SEQUENCE [LARGE SCALE GENOMIC DNA]</scope>
    <source>
        <strain evidence="7 8">TB5</strain>
    </source>
</reference>
<keyword evidence="5" id="KW-0560">Oxidoreductase</keyword>
<accession>A0A7R7EIJ3</accession>
<dbReference type="CDD" id="cd07363">
    <property type="entry name" value="45_DOPA_Dioxygenase"/>
    <property type="match status" value="1"/>
</dbReference>
<evidence type="ECO:0000313" key="7">
    <source>
        <dbReference type="EMBL" id="BCN29379.1"/>
    </source>
</evidence>
<keyword evidence="7" id="KW-0223">Dioxygenase</keyword>
<evidence type="ECO:0000256" key="1">
    <source>
        <dbReference type="ARBA" id="ARBA00001947"/>
    </source>
</evidence>
<evidence type="ECO:0000313" key="8">
    <source>
        <dbReference type="Proteomes" id="UP000595897"/>
    </source>
</evidence>
<comment type="cofactor">
    <cofactor evidence="1">
        <name>Zn(2+)</name>
        <dbReference type="ChEBI" id="CHEBI:29105"/>
    </cofactor>
</comment>
<proteinExistence type="inferred from homology"/>
<dbReference type="GO" id="GO:0008270">
    <property type="term" value="F:zinc ion binding"/>
    <property type="evidence" value="ECO:0007669"/>
    <property type="project" value="InterPro"/>
</dbReference>
<dbReference type="RefSeq" id="WP_271714660.1">
    <property type="nucleotide sequence ID" value="NZ_AP024169.1"/>
</dbReference>
<protein>
    <submittedName>
        <fullName evidence="7">Dioxygenase</fullName>
    </submittedName>
</protein>
<dbReference type="Pfam" id="PF02900">
    <property type="entry name" value="LigB"/>
    <property type="match status" value="1"/>
</dbReference>
<sequence>MTDSNQIMPVLFIGHGSPMNAIEDNQYSKGWEKIALDIPKPKAILAISAHWYTKGTRVQNNESPRMIYDMYGFPEELYQIDYPAKGATKLAQEVKGLLNNDVTEDHTWGYDHGIWSVLHKMYPKADIPLCELSINADEDAEYHYQLGQKLSSLREQGVLILASGNVVHNLSRVNFDMEDGYPWAKEFDSYIKNNILTGNYQNVIDYHKAGDPSKYAFTTPEHFYPLLSILGATREGDKVTIYNDSCTMGSLSMTSYLFQ</sequence>
<dbReference type="Proteomes" id="UP000595897">
    <property type="component" value="Chromosome"/>
</dbReference>
<gene>
    <name evidence="7" type="ORF">bsdtb5_06740</name>
</gene>
<dbReference type="PIRSF" id="PIRSF006157">
    <property type="entry name" value="Doxgns_DODA"/>
    <property type="match status" value="1"/>
</dbReference>
<keyword evidence="8" id="KW-1185">Reference proteome</keyword>
<evidence type="ECO:0000259" key="6">
    <source>
        <dbReference type="Pfam" id="PF02900"/>
    </source>
</evidence>